<sequence>MSHDGPSTVVHKVHHACVIIEHGGSRLLIDPGELVQPPDLGAIDAVLFTHGHYDHFAATVLDDALARGIPVWAPADVLAGCAEHPLLREAVSGQSFVVDGVKVAVSGDRHADVHPEIAGPMNRAYLIADEVLVTGDAHPVVQGVCKTLVTPIDAPWLRAVDLLRYVRDIRPTRVLGIHDGLLNKAGLQVAASVAASLEAEGVTESKVLADGESVRLA</sequence>
<dbReference type="InterPro" id="IPR001279">
    <property type="entry name" value="Metallo-B-lactamas"/>
</dbReference>
<dbReference type="Gene3D" id="3.60.15.10">
    <property type="entry name" value="Ribonuclease Z/Hydroxyacylglutathione hydrolase-like"/>
    <property type="match status" value="1"/>
</dbReference>
<evidence type="ECO:0000259" key="1">
    <source>
        <dbReference type="SMART" id="SM00849"/>
    </source>
</evidence>
<organism evidence="2 3">
    <name type="scientific">Candidatus Agrococcus pullicola</name>
    <dbReference type="NCBI Taxonomy" id="2838429"/>
    <lineage>
        <taxon>Bacteria</taxon>
        <taxon>Bacillati</taxon>
        <taxon>Actinomycetota</taxon>
        <taxon>Actinomycetes</taxon>
        <taxon>Micrococcales</taxon>
        <taxon>Microbacteriaceae</taxon>
        <taxon>Agrococcus</taxon>
    </lineage>
</organism>
<dbReference type="Pfam" id="PF13483">
    <property type="entry name" value="Lactamase_B_3"/>
    <property type="match status" value="1"/>
</dbReference>
<name>A0A9D1YTB5_9MICO</name>
<evidence type="ECO:0000313" key="2">
    <source>
        <dbReference type="EMBL" id="HIY65439.1"/>
    </source>
</evidence>
<feature type="domain" description="Metallo-beta-lactamase" evidence="1">
    <location>
        <begin position="14"/>
        <end position="178"/>
    </location>
</feature>
<dbReference type="AlphaFoldDB" id="A0A9D1YTB5"/>
<dbReference type="PANTHER" id="PTHR43546">
    <property type="entry name" value="UPF0173 METAL-DEPENDENT HYDROLASE MJ1163-RELATED"/>
    <property type="match status" value="1"/>
</dbReference>
<dbReference type="SUPFAM" id="SSF56281">
    <property type="entry name" value="Metallo-hydrolase/oxidoreductase"/>
    <property type="match status" value="1"/>
</dbReference>
<gene>
    <name evidence="2" type="ORF">H9830_04095</name>
</gene>
<accession>A0A9D1YTB5</accession>
<proteinExistence type="predicted"/>
<reference evidence="2" key="1">
    <citation type="journal article" date="2021" name="PeerJ">
        <title>Extensive microbial diversity within the chicken gut microbiome revealed by metagenomics and culture.</title>
        <authorList>
            <person name="Gilroy R."/>
            <person name="Ravi A."/>
            <person name="Getino M."/>
            <person name="Pursley I."/>
            <person name="Horton D.L."/>
            <person name="Alikhan N.F."/>
            <person name="Baker D."/>
            <person name="Gharbi K."/>
            <person name="Hall N."/>
            <person name="Watson M."/>
            <person name="Adriaenssens E.M."/>
            <person name="Foster-Nyarko E."/>
            <person name="Jarju S."/>
            <person name="Secka A."/>
            <person name="Antonio M."/>
            <person name="Oren A."/>
            <person name="Chaudhuri R.R."/>
            <person name="La Ragione R."/>
            <person name="Hildebrand F."/>
            <person name="Pallen M.J."/>
        </authorList>
    </citation>
    <scope>NUCLEOTIDE SEQUENCE</scope>
    <source>
        <strain evidence="2">ChiGjej1B1-98</strain>
    </source>
</reference>
<dbReference type="InterPro" id="IPR036866">
    <property type="entry name" value="RibonucZ/Hydroxyglut_hydro"/>
</dbReference>
<dbReference type="InterPro" id="IPR050114">
    <property type="entry name" value="UPF0173_UPF0282_UlaG_hydrolase"/>
</dbReference>
<dbReference type="EMBL" id="DXDC01000121">
    <property type="protein sequence ID" value="HIY65439.1"/>
    <property type="molecule type" value="Genomic_DNA"/>
</dbReference>
<dbReference type="PANTHER" id="PTHR43546:SF3">
    <property type="entry name" value="UPF0173 METAL-DEPENDENT HYDROLASE MJ1163"/>
    <property type="match status" value="1"/>
</dbReference>
<protein>
    <submittedName>
        <fullName evidence="2">MBL fold metallo-hydrolase</fullName>
    </submittedName>
</protein>
<comment type="caution">
    <text evidence="2">The sequence shown here is derived from an EMBL/GenBank/DDBJ whole genome shotgun (WGS) entry which is preliminary data.</text>
</comment>
<dbReference type="Proteomes" id="UP000824005">
    <property type="component" value="Unassembled WGS sequence"/>
</dbReference>
<evidence type="ECO:0000313" key="3">
    <source>
        <dbReference type="Proteomes" id="UP000824005"/>
    </source>
</evidence>
<reference evidence="2" key="2">
    <citation type="submission" date="2021-04" db="EMBL/GenBank/DDBJ databases">
        <authorList>
            <person name="Gilroy R."/>
        </authorList>
    </citation>
    <scope>NUCLEOTIDE SEQUENCE</scope>
    <source>
        <strain evidence="2">ChiGjej1B1-98</strain>
    </source>
</reference>
<dbReference type="SMART" id="SM00849">
    <property type="entry name" value="Lactamase_B"/>
    <property type="match status" value="1"/>
</dbReference>